<dbReference type="AlphaFoldDB" id="A0A1I7EMD5"/>
<accession>A0A1I7EMD5</accession>
<gene>
    <name evidence="2" type="ORF">SAMN05192563_103248</name>
</gene>
<feature type="region of interest" description="Disordered" evidence="1">
    <location>
        <begin position="1"/>
        <end position="24"/>
    </location>
</feature>
<organism evidence="2 3">
    <name type="scientific">Paraburkholderia aspalathi</name>
    <dbReference type="NCBI Taxonomy" id="1324617"/>
    <lineage>
        <taxon>Bacteria</taxon>
        <taxon>Pseudomonadati</taxon>
        <taxon>Pseudomonadota</taxon>
        <taxon>Betaproteobacteria</taxon>
        <taxon>Burkholderiales</taxon>
        <taxon>Burkholderiaceae</taxon>
        <taxon>Paraburkholderia</taxon>
    </lineage>
</organism>
<dbReference type="EMBL" id="FPBH01000032">
    <property type="protein sequence ID" value="SFU25073.1"/>
    <property type="molecule type" value="Genomic_DNA"/>
</dbReference>
<dbReference type="Proteomes" id="UP000198844">
    <property type="component" value="Unassembled WGS sequence"/>
</dbReference>
<proteinExistence type="predicted"/>
<sequence>MQSLPLLPGTHRRTPDYGRDNSRFLESGDRYRRLSTLKTRAHRRKLEMVMCGGVREIWHGRSLCVNKFFHLIVLHCRLLGKSLR</sequence>
<evidence type="ECO:0000313" key="2">
    <source>
        <dbReference type="EMBL" id="SFU25073.1"/>
    </source>
</evidence>
<feature type="compositionally biased region" description="Basic and acidic residues" evidence="1">
    <location>
        <begin position="13"/>
        <end position="24"/>
    </location>
</feature>
<reference evidence="2 3" key="1">
    <citation type="submission" date="2016-10" db="EMBL/GenBank/DDBJ databases">
        <authorList>
            <person name="de Groot N.N."/>
        </authorList>
    </citation>
    <scope>NUCLEOTIDE SEQUENCE [LARGE SCALE GENOMIC DNA]</scope>
    <source>
        <strain evidence="2 3">LMG 27731</strain>
    </source>
</reference>
<name>A0A1I7EMD5_9BURK</name>
<protein>
    <submittedName>
        <fullName evidence="2">Uncharacterized protein</fullName>
    </submittedName>
</protein>
<evidence type="ECO:0000313" key="3">
    <source>
        <dbReference type="Proteomes" id="UP000198844"/>
    </source>
</evidence>
<evidence type="ECO:0000256" key="1">
    <source>
        <dbReference type="SAM" id="MobiDB-lite"/>
    </source>
</evidence>